<dbReference type="Proteomes" id="UP000001307">
    <property type="component" value="Unassembled WGS sequence"/>
</dbReference>
<dbReference type="EMBL" id="FN653064">
    <property type="protein sequence ID" value="CBY24946.1"/>
    <property type="molecule type" value="Genomic_DNA"/>
</dbReference>
<organism evidence="2">
    <name type="scientific">Oikopleura dioica</name>
    <name type="common">Tunicate</name>
    <dbReference type="NCBI Taxonomy" id="34765"/>
    <lineage>
        <taxon>Eukaryota</taxon>
        <taxon>Metazoa</taxon>
        <taxon>Chordata</taxon>
        <taxon>Tunicata</taxon>
        <taxon>Appendicularia</taxon>
        <taxon>Copelata</taxon>
        <taxon>Oikopleuridae</taxon>
        <taxon>Oikopleura</taxon>
    </lineage>
</organism>
<feature type="compositionally biased region" description="Low complexity" evidence="1">
    <location>
        <begin position="63"/>
        <end position="73"/>
    </location>
</feature>
<feature type="region of interest" description="Disordered" evidence="1">
    <location>
        <begin position="1"/>
        <end position="97"/>
    </location>
</feature>
<name>E4XKF7_OIKDI</name>
<dbReference type="AlphaFoldDB" id="E4XKF7"/>
<dbReference type="InParanoid" id="E4XKF7"/>
<sequence length="97" mass="10354">MTYHPTLVPVGTLSPPPPGYDPSDYRALSTIQVREVRKEPLPNDSDPQIDLGSSRSSLAGETSVSVSRSSIQSLNDNEASATTSSPVKKGEDTSEHE</sequence>
<keyword evidence="4" id="KW-1185">Reference proteome</keyword>
<dbReference type="EMBL" id="FN655657">
    <property type="protein sequence ID" value="CBY39800.1"/>
    <property type="molecule type" value="Genomic_DNA"/>
</dbReference>
<protein>
    <submittedName>
        <fullName evidence="2">Uncharacterized protein</fullName>
    </submittedName>
</protein>
<evidence type="ECO:0000313" key="3">
    <source>
        <dbReference type="EMBL" id="CBY39800.1"/>
    </source>
</evidence>
<feature type="compositionally biased region" description="Polar residues" evidence="1">
    <location>
        <begin position="74"/>
        <end position="86"/>
    </location>
</feature>
<gene>
    <name evidence="2" type="ORF">GSOID_T00013120001</name>
    <name evidence="3" type="ORF">GSOID_T00020393001</name>
</gene>
<dbReference type="Proteomes" id="UP000011014">
    <property type="component" value="Unassembled WGS sequence"/>
</dbReference>
<reference evidence="2" key="1">
    <citation type="journal article" date="2010" name="Science">
        <title>Plasticity of animal genome architecture unmasked by rapid evolution of a pelagic tunicate.</title>
        <authorList>
            <person name="Denoeud F."/>
            <person name="Henriet S."/>
            <person name="Mungpakdee S."/>
            <person name="Aury J.M."/>
            <person name="Da Silva C."/>
            <person name="Brinkmann H."/>
            <person name="Mikhaleva J."/>
            <person name="Olsen L.C."/>
            <person name="Jubin C."/>
            <person name="Canestro C."/>
            <person name="Bouquet J.M."/>
            <person name="Danks G."/>
            <person name="Poulain J."/>
            <person name="Campsteijn C."/>
            <person name="Adamski M."/>
            <person name="Cross I."/>
            <person name="Yadetie F."/>
            <person name="Muffato M."/>
            <person name="Louis A."/>
            <person name="Butcher S."/>
            <person name="Tsagkogeorga G."/>
            <person name="Konrad A."/>
            <person name="Singh S."/>
            <person name="Jensen M.F."/>
            <person name="Cong E.H."/>
            <person name="Eikeseth-Otteraa H."/>
            <person name="Noel B."/>
            <person name="Anthouard V."/>
            <person name="Porcel B.M."/>
            <person name="Kachouri-Lafond R."/>
            <person name="Nishino A."/>
            <person name="Ugolini M."/>
            <person name="Chourrout P."/>
            <person name="Nishida H."/>
            <person name="Aasland R."/>
            <person name="Huzurbazar S."/>
            <person name="Westhof E."/>
            <person name="Delsuc F."/>
            <person name="Lehrach H."/>
            <person name="Reinhardt R."/>
            <person name="Weissenbach J."/>
            <person name="Roy S.W."/>
            <person name="Artiguenave F."/>
            <person name="Postlethwait J.H."/>
            <person name="Manak J.R."/>
            <person name="Thompson E.M."/>
            <person name="Jaillon O."/>
            <person name="Du Pasquier L."/>
            <person name="Boudinot P."/>
            <person name="Liberles D.A."/>
            <person name="Volff J.N."/>
            <person name="Philippe H."/>
            <person name="Lenhard B."/>
            <person name="Roest Crollius H."/>
            <person name="Wincker P."/>
            <person name="Chourrout D."/>
        </authorList>
    </citation>
    <scope>NUCLEOTIDE SEQUENCE [LARGE SCALE GENOMIC DNA]</scope>
</reference>
<feature type="compositionally biased region" description="Polar residues" evidence="1">
    <location>
        <begin position="51"/>
        <end position="62"/>
    </location>
</feature>
<evidence type="ECO:0000313" key="4">
    <source>
        <dbReference type="Proteomes" id="UP000001307"/>
    </source>
</evidence>
<accession>E4XKF7</accession>
<feature type="compositionally biased region" description="Basic and acidic residues" evidence="1">
    <location>
        <begin position="88"/>
        <end position="97"/>
    </location>
</feature>
<evidence type="ECO:0000256" key="1">
    <source>
        <dbReference type="SAM" id="MobiDB-lite"/>
    </source>
</evidence>
<evidence type="ECO:0000313" key="2">
    <source>
        <dbReference type="EMBL" id="CBY24946.1"/>
    </source>
</evidence>
<proteinExistence type="predicted"/>